<dbReference type="SUPFAM" id="SSF52540">
    <property type="entry name" value="P-loop containing nucleoside triphosphate hydrolases"/>
    <property type="match status" value="1"/>
</dbReference>
<protein>
    <recommendedName>
        <fullName evidence="1">DEAD/DEAH-box helicase domain-containing protein</fullName>
    </recommendedName>
</protein>
<feature type="domain" description="DEAD/DEAH-box helicase" evidence="1">
    <location>
        <begin position="26"/>
        <end position="128"/>
    </location>
</feature>
<dbReference type="EMBL" id="CALNXI010002972">
    <property type="protein sequence ID" value="CAH3191658.1"/>
    <property type="molecule type" value="Genomic_DNA"/>
</dbReference>
<evidence type="ECO:0000259" key="1">
    <source>
        <dbReference type="Pfam" id="PF00270"/>
    </source>
</evidence>
<sequence length="160" mass="18070">MTALSLEEAIESALKSFPNIDCLKDEQKKCIAALLQRKDLLGLLLTGFGKSLIFQLYPRIFELVNGRKNCHFIIVSALNAITEEQVQELANIGISTVAFGTSCETDENILKGKYKLVLGSEEMWLRKTWINNFKKSTLRFSGNFWVYVRTTNSITAIVTE</sequence>
<evidence type="ECO:0000313" key="2">
    <source>
        <dbReference type="EMBL" id="CAH3191658.1"/>
    </source>
</evidence>
<gene>
    <name evidence="2" type="ORF">PEVE_00022217</name>
</gene>
<organism evidence="2 3">
    <name type="scientific">Porites evermanni</name>
    <dbReference type="NCBI Taxonomy" id="104178"/>
    <lineage>
        <taxon>Eukaryota</taxon>
        <taxon>Metazoa</taxon>
        <taxon>Cnidaria</taxon>
        <taxon>Anthozoa</taxon>
        <taxon>Hexacorallia</taxon>
        <taxon>Scleractinia</taxon>
        <taxon>Fungiina</taxon>
        <taxon>Poritidae</taxon>
        <taxon>Porites</taxon>
    </lineage>
</organism>
<accession>A0ABN8SJ32</accession>
<reference evidence="2 3" key="1">
    <citation type="submission" date="2022-05" db="EMBL/GenBank/DDBJ databases">
        <authorList>
            <consortium name="Genoscope - CEA"/>
            <person name="William W."/>
        </authorList>
    </citation>
    <scope>NUCLEOTIDE SEQUENCE [LARGE SCALE GENOMIC DNA]</scope>
</reference>
<dbReference type="InterPro" id="IPR011545">
    <property type="entry name" value="DEAD/DEAH_box_helicase_dom"/>
</dbReference>
<dbReference type="Gene3D" id="3.40.50.300">
    <property type="entry name" value="P-loop containing nucleotide triphosphate hydrolases"/>
    <property type="match status" value="1"/>
</dbReference>
<comment type="caution">
    <text evidence="2">The sequence shown here is derived from an EMBL/GenBank/DDBJ whole genome shotgun (WGS) entry which is preliminary data.</text>
</comment>
<name>A0ABN8SJ32_9CNID</name>
<dbReference type="InterPro" id="IPR027417">
    <property type="entry name" value="P-loop_NTPase"/>
</dbReference>
<feature type="non-terminal residue" evidence="2">
    <location>
        <position position="160"/>
    </location>
</feature>
<proteinExistence type="predicted"/>
<dbReference type="Pfam" id="PF00270">
    <property type="entry name" value="DEAD"/>
    <property type="match status" value="1"/>
</dbReference>
<keyword evidence="3" id="KW-1185">Reference proteome</keyword>
<evidence type="ECO:0000313" key="3">
    <source>
        <dbReference type="Proteomes" id="UP001159427"/>
    </source>
</evidence>
<dbReference type="Proteomes" id="UP001159427">
    <property type="component" value="Unassembled WGS sequence"/>
</dbReference>